<dbReference type="Pfam" id="PF13193">
    <property type="entry name" value="AMP-binding_C"/>
    <property type="match status" value="1"/>
</dbReference>
<dbReference type="EMBL" id="CP021081">
    <property type="protein sequence ID" value="ASN80436.1"/>
    <property type="molecule type" value="Genomic_DNA"/>
</dbReference>
<dbReference type="InterPro" id="IPR045851">
    <property type="entry name" value="AMP-bd_C_sf"/>
</dbReference>
<dbReference type="Gene3D" id="3.30.300.30">
    <property type="match status" value="1"/>
</dbReference>
<accession>A0A221SUV8</accession>
<dbReference type="CDD" id="cd04433">
    <property type="entry name" value="AFD_class_I"/>
    <property type="match status" value="1"/>
</dbReference>
<dbReference type="AlphaFoldDB" id="A0A221SUV8"/>
<reference evidence="3 4" key="1">
    <citation type="submission" date="2017-05" db="EMBL/GenBank/DDBJ databases">
        <title>The complete genome sequence of Deinococcus ficus isolated from the rhizosphere of the Ficus religiosa L. in Taiwan.</title>
        <authorList>
            <person name="Wu K.-M."/>
            <person name="Liao T.-L."/>
            <person name="Liu Y.-M."/>
            <person name="Young C.-C."/>
            <person name="Tsai S.-F."/>
        </authorList>
    </citation>
    <scope>NUCLEOTIDE SEQUENCE [LARGE SCALE GENOMIC DNA]</scope>
    <source>
        <strain evidence="3 4">CC-FR2-10</strain>
    </source>
</reference>
<protein>
    <recommendedName>
        <fullName evidence="5">AMP-dependent synthetase/ligase domain-containing protein</fullName>
    </recommendedName>
</protein>
<feature type="domain" description="AMP-dependent synthetase/ligase" evidence="1">
    <location>
        <begin position="46"/>
        <end position="351"/>
    </location>
</feature>
<dbReference type="InterPro" id="IPR050237">
    <property type="entry name" value="ATP-dep_AMP-bd_enzyme"/>
</dbReference>
<feature type="domain" description="AMP-binding enzyme C-terminal" evidence="2">
    <location>
        <begin position="399"/>
        <end position="471"/>
    </location>
</feature>
<dbReference type="PANTHER" id="PTHR43767">
    <property type="entry name" value="LONG-CHAIN-FATTY-ACID--COA LIGASE"/>
    <property type="match status" value="1"/>
</dbReference>
<dbReference type="KEGG" id="dfc:DFI_04920"/>
<dbReference type="GO" id="GO:0016878">
    <property type="term" value="F:acid-thiol ligase activity"/>
    <property type="evidence" value="ECO:0007669"/>
    <property type="project" value="UniProtKB-ARBA"/>
</dbReference>
<proteinExistence type="predicted"/>
<sequence>MKPPAALTFLRAMWRTGALHPRPVRSSLSLLLDVLRHGPSLYALVRWQARRQPNAPAVVWGDLHLGYGALLDRADALATRLPTRSRHGAVGVLDGDPLLTLLALLACGRLGCRVLPLSPRLGPQAVRAVQIRQGLGILLCPDALLAAYPDATPLRLDGPPATRPARRGRARAGQLGLLTSGSTGRPRVIRRPGRGPALMTLAALLNTLPLRAGMGAVLPLPLSHGHGLAFLGTCLFLGARLRLLRAPTPGQLWGALHEPGAEVVTLVPTQLHRLMSTPWPRPAGLHGVLCGSGPLDPDLACRTLAHLGPVLFNQYGTTETGPLALATPADLLAAPGSVGRVLPGVPLSVLEGAVALCTAGGLLRTGDLGHLDGQGRLWLRGRADHLIVTGGENLNPETLEARLRAWPYVQDCAVQGLPDAEYGQQLRAFVVLDDPADLARFQADCRAQLPRAHRPHEVHVVPALPRTDAGKLLRGDLERLLATPDAPVAAAERDARSPA</sequence>
<dbReference type="SUPFAM" id="SSF56801">
    <property type="entry name" value="Acetyl-CoA synthetase-like"/>
    <property type="match status" value="1"/>
</dbReference>
<dbReference type="Gene3D" id="3.40.50.12780">
    <property type="entry name" value="N-terminal domain of ligase-like"/>
    <property type="match status" value="1"/>
</dbReference>
<dbReference type="Proteomes" id="UP000259030">
    <property type="component" value="Chromosome"/>
</dbReference>
<evidence type="ECO:0008006" key="5">
    <source>
        <dbReference type="Google" id="ProtNLM"/>
    </source>
</evidence>
<evidence type="ECO:0000313" key="3">
    <source>
        <dbReference type="EMBL" id="ASN80436.1"/>
    </source>
</evidence>
<organism evidence="3 4">
    <name type="scientific">Deinococcus ficus</name>
    <dbReference type="NCBI Taxonomy" id="317577"/>
    <lineage>
        <taxon>Bacteria</taxon>
        <taxon>Thermotogati</taxon>
        <taxon>Deinococcota</taxon>
        <taxon>Deinococci</taxon>
        <taxon>Deinococcales</taxon>
        <taxon>Deinococcaceae</taxon>
        <taxon>Deinococcus</taxon>
    </lineage>
</organism>
<dbReference type="PANTHER" id="PTHR43767:SF1">
    <property type="entry name" value="NONRIBOSOMAL PEPTIDE SYNTHASE PES1 (EUROFUNG)-RELATED"/>
    <property type="match status" value="1"/>
</dbReference>
<name>A0A221SUV8_9DEIO</name>
<evidence type="ECO:0000259" key="1">
    <source>
        <dbReference type="Pfam" id="PF00501"/>
    </source>
</evidence>
<gene>
    <name evidence="3" type="ORF">DFI_04920</name>
</gene>
<evidence type="ECO:0000313" key="4">
    <source>
        <dbReference type="Proteomes" id="UP000259030"/>
    </source>
</evidence>
<dbReference type="Pfam" id="PF00501">
    <property type="entry name" value="AMP-binding"/>
    <property type="match status" value="1"/>
</dbReference>
<dbReference type="InterPro" id="IPR000873">
    <property type="entry name" value="AMP-dep_synth/lig_dom"/>
</dbReference>
<dbReference type="STRING" id="317577.GCA_000419625_00152"/>
<evidence type="ECO:0000259" key="2">
    <source>
        <dbReference type="Pfam" id="PF13193"/>
    </source>
</evidence>
<keyword evidence="4" id="KW-1185">Reference proteome</keyword>
<dbReference type="InterPro" id="IPR025110">
    <property type="entry name" value="AMP-bd_C"/>
</dbReference>
<dbReference type="InterPro" id="IPR042099">
    <property type="entry name" value="ANL_N_sf"/>
</dbReference>